<dbReference type="Proteomes" id="UP000410049">
    <property type="component" value="Unassembled WGS sequence"/>
</dbReference>
<evidence type="ECO:0000313" key="2">
    <source>
        <dbReference type="EMBL" id="KAA8825095.1"/>
    </source>
</evidence>
<feature type="region of interest" description="Disordered" evidence="1">
    <location>
        <begin position="62"/>
        <end position="92"/>
    </location>
</feature>
<dbReference type="AlphaFoldDB" id="A0A5M9ZG37"/>
<evidence type="ECO:0000313" key="3">
    <source>
        <dbReference type="Proteomes" id="UP000410049"/>
    </source>
</evidence>
<gene>
    <name evidence="2" type="ORF">EMO91_12770</name>
</gene>
<feature type="compositionally biased region" description="Basic and acidic residues" evidence="1">
    <location>
        <begin position="83"/>
        <end position="92"/>
    </location>
</feature>
<comment type="caution">
    <text evidence="2">The sequence shown here is derived from an EMBL/GenBank/DDBJ whole genome shotgun (WGS) entry which is preliminary data.</text>
</comment>
<evidence type="ECO:0000256" key="1">
    <source>
        <dbReference type="SAM" id="MobiDB-lite"/>
    </source>
</evidence>
<organism evidence="2 3">
    <name type="scientific">Bifidobacterium myosotis</name>
    <dbReference type="NCBI Taxonomy" id="1630166"/>
    <lineage>
        <taxon>Bacteria</taxon>
        <taxon>Bacillati</taxon>
        <taxon>Actinomycetota</taxon>
        <taxon>Actinomycetes</taxon>
        <taxon>Bifidobacteriales</taxon>
        <taxon>Bifidobacteriaceae</taxon>
        <taxon>Bifidobacterium</taxon>
    </lineage>
</organism>
<name>A0A5M9ZG37_9BIFI</name>
<dbReference type="RefSeq" id="WP_150380260.1">
    <property type="nucleotide sequence ID" value="NZ_RZUH01000020.1"/>
</dbReference>
<accession>A0A5M9ZG37</accession>
<protein>
    <submittedName>
        <fullName evidence="2">Uncharacterized protein</fullName>
    </submittedName>
</protein>
<dbReference type="EMBL" id="RZUH01000020">
    <property type="protein sequence ID" value="KAA8825095.1"/>
    <property type="molecule type" value="Genomic_DNA"/>
</dbReference>
<proteinExistence type="predicted"/>
<reference evidence="2 3" key="1">
    <citation type="journal article" date="2019" name="Syst. Appl. Microbiol.">
        <title>Characterization of Bifidobacterium species in feaces of the Egyptian fruit bat: Description of B. vespertilionis sp. nov. and B. rousetti sp. nov.</title>
        <authorList>
            <person name="Modesto M."/>
            <person name="Satti M."/>
            <person name="Watanabe K."/>
            <person name="Puglisi E."/>
            <person name="Morelli L."/>
            <person name="Huang C.-H."/>
            <person name="Liou J.-S."/>
            <person name="Miyashita M."/>
            <person name="Tamura T."/>
            <person name="Saito S."/>
            <person name="Mori K."/>
            <person name="Huang L."/>
            <person name="Sciavilla P."/>
            <person name="Sandri C."/>
            <person name="Spiezio C."/>
            <person name="Vitali F."/>
            <person name="Cavalieri D."/>
            <person name="Perpetuini G."/>
            <person name="Tofalo R."/>
            <person name="Bonetti A."/>
            <person name="Arita M."/>
            <person name="Mattarelli P."/>
        </authorList>
    </citation>
    <scope>NUCLEOTIDE SEQUENCE [LARGE SCALE GENOMIC DNA]</scope>
    <source>
        <strain evidence="2 3">RST17</strain>
    </source>
</reference>
<sequence>MQSPSAVPVPKPLPPCLECPSWPVALVPRPYVEPFSVSHVSPCLHCPLVPASHRLAMQRACGAAGASAARRRADPTGPIRDASAPRHTEATP</sequence>